<dbReference type="InterPro" id="IPR003347">
    <property type="entry name" value="JmjC_dom"/>
</dbReference>
<proteinExistence type="predicted"/>
<dbReference type="Proteomes" id="UP000787635">
    <property type="component" value="Unassembled WGS sequence"/>
</dbReference>
<comment type="cofactor">
    <cofactor evidence="1">
        <name>Fe(2+)</name>
        <dbReference type="ChEBI" id="CHEBI:29033"/>
    </cofactor>
</comment>
<dbReference type="InterPro" id="IPR039994">
    <property type="entry name" value="NO66-like"/>
</dbReference>
<evidence type="ECO:0000259" key="4">
    <source>
        <dbReference type="PROSITE" id="PS51184"/>
    </source>
</evidence>
<reference evidence="5 6" key="1">
    <citation type="submission" date="2020-03" db="EMBL/GenBank/DDBJ databases">
        <title>Roseomonas selenitidurans sp. nov. isolated from urban soil.</title>
        <authorList>
            <person name="Liu H."/>
        </authorList>
    </citation>
    <scope>NUCLEOTIDE SEQUENCE [LARGE SCALE GENOMIC DNA]</scope>
    <source>
        <strain evidence="5 6">BU-1</strain>
    </source>
</reference>
<evidence type="ECO:0000256" key="3">
    <source>
        <dbReference type="ARBA" id="ARBA00023004"/>
    </source>
</evidence>
<keyword evidence="6" id="KW-1185">Reference proteome</keyword>
<keyword evidence="3" id="KW-0408">Iron</keyword>
<dbReference type="EMBL" id="JAAVNE010000091">
    <property type="protein sequence ID" value="NKC34499.1"/>
    <property type="molecule type" value="Genomic_DNA"/>
</dbReference>
<dbReference type="PROSITE" id="PS51184">
    <property type="entry name" value="JMJC"/>
    <property type="match status" value="1"/>
</dbReference>
<dbReference type="Gene3D" id="2.60.120.650">
    <property type="entry name" value="Cupin"/>
    <property type="match status" value="1"/>
</dbReference>
<organism evidence="5 6">
    <name type="scientific">Falsiroseomonas selenitidurans</name>
    <dbReference type="NCBI Taxonomy" id="2716335"/>
    <lineage>
        <taxon>Bacteria</taxon>
        <taxon>Pseudomonadati</taxon>
        <taxon>Pseudomonadota</taxon>
        <taxon>Alphaproteobacteria</taxon>
        <taxon>Acetobacterales</taxon>
        <taxon>Roseomonadaceae</taxon>
        <taxon>Falsiroseomonas</taxon>
    </lineage>
</organism>
<name>A0ABX1EB86_9PROT</name>
<feature type="domain" description="JmjC" evidence="4">
    <location>
        <begin position="101"/>
        <end position="259"/>
    </location>
</feature>
<protein>
    <recommendedName>
        <fullName evidence="4">JmjC domain-containing protein</fullName>
    </recommendedName>
</protein>
<comment type="caution">
    <text evidence="5">The sequence shown here is derived from an EMBL/GenBank/DDBJ whole genome shotgun (WGS) entry which is preliminary data.</text>
</comment>
<gene>
    <name evidence="5" type="ORF">HEQ75_26845</name>
</gene>
<evidence type="ECO:0000256" key="1">
    <source>
        <dbReference type="ARBA" id="ARBA00001954"/>
    </source>
</evidence>
<evidence type="ECO:0000313" key="6">
    <source>
        <dbReference type="Proteomes" id="UP000787635"/>
    </source>
</evidence>
<sequence length="402" mass="42631">MAPAAAGAASEAMSGATLAEDAWRLAFGDLPVDQGLALRESTAWRHFPGHDPRRYAALLSVADIDAFLATDAAARPRISMADNSRPGSAAVPEAEYAFEDGGADLPNLFARFDAGATLVLSQFNQIHAPLARFCRGLEQVFLHAVQANIYLTPPGAQGFRRHYDTHDVLVLQVQGRKDWRIWPGQPFPNPTRRTPWQGGVEPLAEAVEVVLEPGDALYVPRGVLHDAATQDGEASLHITVGFMEPSFAAVLRLAVDLLEESEPGLRAAFPTWRLAEGPGALAALAQPLAALLAGPEALDRTALALLDRLAADQPPLLARGLFVNEPGLETKLRLAPGALHALVPEPSGEGASLRWAGAPLALTNEEAGWVERLADGATPAALGAASLGFCRRLRRLGLLAEG</sequence>
<dbReference type="SUPFAM" id="SSF51197">
    <property type="entry name" value="Clavaminate synthase-like"/>
    <property type="match status" value="1"/>
</dbReference>
<evidence type="ECO:0000256" key="2">
    <source>
        <dbReference type="ARBA" id="ARBA00022723"/>
    </source>
</evidence>
<dbReference type="PANTHER" id="PTHR13096">
    <property type="entry name" value="MINA53 MYC INDUCED NUCLEAR ANTIGEN"/>
    <property type="match status" value="1"/>
</dbReference>
<accession>A0ABX1EB86</accession>
<dbReference type="Pfam" id="PF08007">
    <property type="entry name" value="JmjC_2"/>
    <property type="match status" value="1"/>
</dbReference>
<keyword evidence="2" id="KW-0479">Metal-binding</keyword>
<evidence type="ECO:0000313" key="5">
    <source>
        <dbReference type="EMBL" id="NKC34499.1"/>
    </source>
</evidence>
<dbReference type="CDD" id="cd02208">
    <property type="entry name" value="cupin_RmlC-like"/>
    <property type="match status" value="1"/>
</dbReference>
<dbReference type="PANTHER" id="PTHR13096:SF9">
    <property type="entry name" value="BIFUNCTIONAL LYSINE-SPECIFIC DEMETHYLASE AND HISTIDYL-HYDROXYLASE"/>
    <property type="match status" value="1"/>
</dbReference>